<reference evidence="13 14" key="1">
    <citation type="submission" date="2022-09" db="EMBL/GenBank/DDBJ databases">
        <title>Draft genome of isolate Be4.</title>
        <authorList>
            <person name="Sanchez-Castro I."/>
            <person name="Martinez-Rodriguez P."/>
            <person name="Descostes M."/>
            <person name="Merroun M."/>
        </authorList>
    </citation>
    <scope>NUCLEOTIDE SEQUENCE [LARGE SCALE GENOMIC DNA]</scope>
    <source>
        <strain evidence="13 14">Be4</strain>
    </source>
</reference>
<dbReference type="PANTHER" id="PTHR34501">
    <property type="entry name" value="PROTEIN YDDL-RELATED"/>
    <property type="match status" value="1"/>
</dbReference>
<keyword evidence="9" id="KW-0472">Membrane</keyword>
<gene>
    <name evidence="13" type="ORF">N0K08_11380</name>
</gene>
<evidence type="ECO:0000256" key="7">
    <source>
        <dbReference type="ARBA" id="ARBA00023065"/>
    </source>
</evidence>
<accession>A0ABT2PL87</accession>
<protein>
    <submittedName>
        <fullName evidence="13">Porin</fullName>
    </submittedName>
</protein>
<feature type="domain" description="Porin" evidence="12">
    <location>
        <begin position="8"/>
        <end position="311"/>
    </location>
</feature>
<dbReference type="Proteomes" id="UP001525968">
    <property type="component" value="Unassembled WGS sequence"/>
</dbReference>
<dbReference type="Pfam" id="PF13609">
    <property type="entry name" value="Porin_4"/>
    <property type="match status" value="1"/>
</dbReference>
<sequence>MKRSVLCLAVLCALVGEASAQSNVNMFGIVDAGVRYVKNGSNSATQLASGGIAASRLGIRGSEDLGGGLSASFWLESQINADTGEVIGKFWGRRSTLSLTGGFGEIRMGRDFTPVYRVATLLSDPFGNSGMPAIDSIFSTAKINGVAYSTHYRLDNSVTYFLPNSLGGVYGQATVAPREGVDGAGHTGGLLGYKSGPLDVGVAYGQTKVAVGSVKTAALAGNYDFGAFRLYAGWSQLKYTSATENRYNLGALVPMGQGTLKVNLAQSIGKGGLYQVDGMDNKASKIAVGYAYDLSKRTALYTNLAYIKNKGGAEFVVAPGPVMNGRTSKGVDFGIRHNF</sequence>
<evidence type="ECO:0000256" key="6">
    <source>
        <dbReference type="ARBA" id="ARBA00022729"/>
    </source>
</evidence>
<proteinExistence type="predicted"/>
<feature type="chain" id="PRO_5046861297" evidence="11">
    <location>
        <begin position="21"/>
        <end position="339"/>
    </location>
</feature>
<evidence type="ECO:0000256" key="10">
    <source>
        <dbReference type="ARBA" id="ARBA00023237"/>
    </source>
</evidence>
<comment type="subunit">
    <text evidence="2">Homotrimer.</text>
</comment>
<keyword evidence="8" id="KW-0626">Porin</keyword>
<dbReference type="InterPro" id="IPR023614">
    <property type="entry name" value="Porin_dom_sf"/>
</dbReference>
<evidence type="ECO:0000256" key="1">
    <source>
        <dbReference type="ARBA" id="ARBA00004571"/>
    </source>
</evidence>
<evidence type="ECO:0000313" key="13">
    <source>
        <dbReference type="EMBL" id="MCT9811239.1"/>
    </source>
</evidence>
<evidence type="ECO:0000256" key="9">
    <source>
        <dbReference type="ARBA" id="ARBA00023136"/>
    </source>
</evidence>
<dbReference type="PANTHER" id="PTHR34501:SF9">
    <property type="entry name" value="MAJOR OUTER MEMBRANE PROTEIN P.IA"/>
    <property type="match status" value="1"/>
</dbReference>
<evidence type="ECO:0000256" key="4">
    <source>
        <dbReference type="ARBA" id="ARBA00022452"/>
    </source>
</evidence>
<evidence type="ECO:0000256" key="5">
    <source>
        <dbReference type="ARBA" id="ARBA00022692"/>
    </source>
</evidence>
<evidence type="ECO:0000256" key="11">
    <source>
        <dbReference type="SAM" id="SignalP"/>
    </source>
</evidence>
<dbReference type="PRINTS" id="PR00184">
    <property type="entry name" value="NEISSPPORIN"/>
</dbReference>
<evidence type="ECO:0000313" key="14">
    <source>
        <dbReference type="Proteomes" id="UP001525968"/>
    </source>
</evidence>
<organism evidence="13 14">
    <name type="scientific">Acidovorax bellezanensis</name>
    <dbReference type="NCBI Taxonomy" id="2976702"/>
    <lineage>
        <taxon>Bacteria</taxon>
        <taxon>Pseudomonadati</taxon>
        <taxon>Pseudomonadota</taxon>
        <taxon>Betaproteobacteria</taxon>
        <taxon>Burkholderiales</taxon>
        <taxon>Comamonadaceae</taxon>
        <taxon>Acidovorax</taxon>
    </lineage>
</organism>
<dbReference type="InterPro" id="IPR002299">
    <property type="entry name" value="Porin_Neis"/>
</dbReference>
<dbReference type="Gene3D" id="2.40.160.10">
    <property type="entry name" value="Porin"/>
    <property type="match status" value="1"/>
</dbReference>
<keyword evidence="10" id="KW-0998">Cell outer membrane</keyword>
<keyword evidence="7" id="KW-0406">Ion transport</keyword>
<keyword evidence="5" id="KW-0812">Transmembrane</keyword>
<feature type="signal peptide" evidence="11">
    <location>
        <begin position="1"/>
        <end position="20"/>
    </location>
</feature>
<keyword evidence="3" id="KW-0813">Transport</keyword>
<dbReference type="InterPro" id="IPR050298">
    <property type="entry name" value="Gram-neg_bact_OMP"/>
</dbReference>
<keyword evidence="6 11" id="KW-0732">Signal</keyword>
<comment type="caution">
    <text evidence="13">The sequence shown here is derived from an EMBL/GenBank/DDBJ whole genome shotgun (WGS) entry which is preliminary data.</text>
</comment>
<evidence type="ECO:0000256" key="3">
    <source>
        <dbReference type="ARBA" id="ARBA00022448"/>
    </source>
</evidence>
<keyword evidence="4" id="KW-1134">Transmembrane beta strand</keyword>
<dbReference type="InterPro" id="IPR033900">
    <property type="entry name" value="Gram_neg_porin_domain"/>
</dbReference>
<keyword evidence="14" id="KW-1185">Reference proteome</keyword>
<dbReference type="EMBL" id="JAODYH010000004">
    <property type="protein sequence ID" value="MCT9811239.1"/>
    <property type="molecule type" value="Genomic_DNA"/>
</dbReference>
<evidence type="ECO:0000259" key="12">
    <source>
        <dbReference type="Pfam" id="PF13609"/>
    </source>
</evidence>
<dbReference type="CDD" id="cd00342">
    <property type="entry name" value="gram_neg_porins"/>
    <property type="match status" value="1"/>
</dbReference>
<evidence type="ECO:0000256" key="2">
    <source>
        <dbReference type="ARBA" id="ARBA00011233"/>
    </source>
</evidence>
<dbReference type="RefSeq" id="WP_261500449.1">
    <property type="nucleotide sequence ID" value="NZ_JAODYH010000004.1"/>
</dbReference>
<comment type="subcellular location">
    <subcellularLocation>
        <location evidence="1">Cell outer membrane</location>
        <topology evidence="1">Multi-pass membrane protein</topology>
    </subcellularLocation>
</comment>
<evidence type="ECO:0000256" key="8">
    <source>
        <dbReference type="ARBA" id="ARBA00023114"/>
    </source>
</evidence>
<name>A0ABT2PL87_9BURK</name>
<dbReference type="SUPFAM" id="SSF56935">
    <property type="entry name" value="Porins"/>
    <property type="match status" value="1"/>
</dbReference>